<dbReference type="Pfam" id="PF00583">
    <property type="entry name" value="Acetyltransf_1"/>
    <property type="match status" value="1"/>
</dbReference>
<sequence>METETETGPRRGPAYETGAGSEPGNGTGPQREPQPEPQPRPHSGGGSVSGGAAADRCVRDRADGGLDDRADRVRDRTDRDLDDCVRVLAEVHQHDGYPVNWPGRPRAWLSPASLLAAWVVRLDGRTAGHAGLARSAPGDAAPVLWSARPGAGGDTTAVVNRLFVAPWARGHGIGTALMERVAAEARARGLHPVLDVLDSDTAAAALYERLGWQLLGRVERQWGPRRVTLRCYAAPGPTRRPSCDPPRLSPSR</sequence>
<comment type="caution">
    <text evidence="4">The sequence shown here is derived from an EMBL/GenBank/DDBJ whole genome shotgun (WGS) entry which is preliminary data.</text>
</comment>
<evidence type="ECO:0000313" key="4">
    <source>
        <dbReference type="EMBL" id="KAF4406950.1"/>
    </source>
</evidence>
<name>A0ABQ7FDP2_9ACTN</name>
<protein>
    <submittedName>
        <fullName evidence="4">GNAT family N-acetyltransferase</fullName>
    </submittedName>
</protein>
<feature type="compositionally biased region" description="Pro residues" evidence="2">
    <location>
        <begin position="243"/>
        <end position="252"/>
    </location>
</feature>
<dbReference type="InterPro" id="IPR050769">
    <property type="entry name" value="NAT_camello-type"/>
</dbReference>
<evidence type="ECO:0000313" key="5">
    <source>
        <dbReference type="Proteomes" id="UP000621266"/>
    </source>
</evidence>
<dbReference type="InterPro" id="IPR016181">
    <property type="entry name" value="Acyl_CoA_acyltransferase"/>
</dbReference>
<evidence type="ECO:0000256" key="1">
    <source>
        <dbReference type="ARBA" id="ARBA00022679"/>
    </source>
</evidence>
<proteinExistence type="predicted"/>
<feature type="region of interest" description="Disordered" evidence="2">
    <location>
        <begin position="233"/>
        <end position="252"/>
    </location>
</feature>
<evidence type="ECO:0000259" key="3">
    <source>
        <dbReference type="PROSITE" id="PS51186"/>
    </source>
</evidence>
<accession>A0ABQ7FDP2</accession>
<dbReference type="PANTHER" id="PTHR13947:SF37">
    <property type="entry name" value="LD18367P"/>
    <property type="match status" value="1"/>
</dbReference>
<dbReference type="SUPFAM" id="SSF55729">
    <property type="entry name" value="Acyl-CoA N-acyltransferases (Nat)"/>
    <property type="match status" value="1"/>
</dbReference>
<organism evidence="4 5">
    <name type="scientific">Streptomyces lycii</name>
    <dbReference type="NCBI Taxonomy" id="2654337"/>
    <lineage>
        <taxon>Bacteria</taxon>
        <taxon>Bacillati</taxon>
        <taxon>Actinomycetota</taxon>
        <taxon>Actinomycetes</taxon>
        <taxon>Kitasatosporales</taxon>
        <taxon>Streptomycetaceae</taxon>
        <taxon>Streptomyces</taxon>
    </lineage>
</organism>
<feature type="domain" description="N-acetyltransferase" evidence="3">
    <location>
        <begin position="71"/>
        <end position="234"/>
    </location>
</feature>
<reference evidence="4 5" key="1">
    <citation type="submission" date="2019-10" db="EMBL/GenBank/DDBJ databases">
        <title>Streptomyces tenebrisbrunneis sp.nov., an endogenous actinomycete isolated from of Lycium ruthenicum.</title>
        <authorList>
            <person name="Ma L."/>
        </authorList>
    </citation>
    <scope>NUCLEOTIDE SEQUENCE [LARGE SCALE GENOMIC DNA]</scope>
    <source>
        <strain evidence="4 5">TRM 66187</strain>
    </source>
</reference>
<dbReference type="Proteomes" id="UP000621266">
    <property type="component" value="Unassembled WGS sequence"/>
</dbReference>
<dbReference type="PANTHER" id="PTHR13947">
    <property type="entry name" value="GNAT FAMILY N-ACETYLTRANSFERASE"/>
    <property type="match status" value="1"/>
</dbReference>
<evidence type="ECO:0000256" key="2">
    <source>
        <dbReference type="SAM" id="MobiDB-lite"/>
    </source>
</evidence>
<dbReference type="CDD" id="cd04301">
    <property type="entry name" value="NAT_SF"/>
    <property type="match status" value="1"/>
</dbReference>
<keyword evidence="5" id="KW-1185">Reference proteome</keyword>
<dbReference type="InterPro" id="IPR000182">
    <property type="entry name" value="GNAT_dom"/>
</dbReference>
<dbReference type="PROSITE" id="PS51186">
    <property type="entry name" value="GNAT"/>
    <property type="match status" value="1"/>
</dbReference>
<feature type="region of interest" description="Disordered" evidence="2">
    <location>
        <begin position="1"/>
        <end position="53"/>
    </location>
</feature>
<dbReference type="EMBL" id="WHPN01000344">
    <property type="protein sequence ID" value="KAF4406950.1"/>
    <property type="molecule type" value="Genomic_DNA"/>
</dbReference>
<gene>
    <name evidence="4" type="ORF">GCU69_22505</name>
</gene>
<keyword evidence="1" id="KW-0808">Transferase</keyword>
<dbReference type="Gene3D" id="3.40.630.30">
    <property type="match status" value="1"/>
</dbReference>